<keyword evidence="2" id="KW-0812">Transmembrane</keyword>
<gene>
    <name evidence="3" type="ORF">MKZ38_006049</name>
</gene>
<keyword evidence="2" id="KW-1133">Transmembrane helix</keyword>
<protein>
    <submittedName>
        <fullName evidence="3">Uncharacterized protein</fullName>
    </submittedName>
</protein>
<feature type="transmembrane region" description="Helical" evidence="2">
    <location>
        <begin position="6"/>
        <end position="25"/>
    </location>
</feature>
<comment type="caution">
    <text evidence="3">The sequence shown here is derived from an EMBL/GenBank/DDBJ whole genome shotgun (WGS) entry which is preliminary data.</text>
</comment>
<evidence type="ECO:0000256" key="1">
    <source>
        <dbReference type="SAM" id="MobiDB-lite"/>
    </source>
</evidence>
<evidence type="ECO:0000313" key="3">
    <source>
        <dbReference type="EMBL" id="KAJ2895893.1"/>
    </source>
</evidence>
<name>A0AAD5RJW9_9PEZI</name>
<keyword evidence="4" id="KW-1185">Reference proteome</keyword>
<feature type="compositionally biased region" description="Low complexity" evidence="1">
    <location>
        <begin position="150"/>
        <end position="159"/>
    </location>
</feature>
<sequence length="219" mass="23613">MNAAGTFFLVIFILLLLGIGGWVGFTQFRARRLGLPPPTWQSYIPFKGNKEQSPYGAPQPRRGGALGWIKDRIYGLRKNRDRTAPGAYEQGRALDPDDAWDSRVPGDQGYGSQGFYNENELEEGRTGRTGGPAAAGGHLAPGLPYGGSSGSTAYSGSGYQMNIPRPNDVDDEPRGRSRSRDGDNPFGAGAVRQNPFDDDETDIRGVSPRPMTDAPHAGK</sequence>
<feature type="region of interest" description="Disordered" evidence="1">
    <location>
        <begin position="81"/>
        <end position="219"/>
    </location>
</feature>
<dbReference type="AlphaFoldDB" id="A0AAD5RJW9"/>
<proteinExistence type="predicted"/>
<dbReference type="Proteomes" id="UP001201980">
    <property type="component" value="Unassembled WGS sequence"/>
</dbReference>
<organism evidence="3 4">
    <name type="scientific">Zalerion maritima</name>
    <dbReference type="NCBI Taxonomy" id="339359"/>
    <lineage>
        <taxon>Eukaryota</taxon>
        <taxon>Fungi</taxon>
        <taxon>Dikarya</taxon>
        <taxon>Ascomycota</taxon>
        <taxon>Pezizomycotina</taxon>
        <taxon>Sordariomycetes</taxon>
        <taxon>Lulworthiomycetidae</taxon>
        <taxon>Lulworthiales</taxon>
        <taxon>Lulworthiaceae</taxon>
        <taxon>Zalerion</taxon>
    </lineage>
</organism>
<feature type="compositionally biased region" description="Basic and acidic residues" evidence="1">
    <location>
        <begin position="172"/>
        <end position="183"/>
    </location>
</feature>
<keyword evidence="2" id="KW-0472">Membrane</keyword>
<dbReference type="EMBL" id="JAKWBI020000368">
    <property type="protein sequence ID" value="KAJ2895893.1"/>
    <property type="molecule type" value="Genomic_DNA"/>
</dbReference>
<reference evidence="3" key="1">
    <citation type="submission" date="2022-07" db="EMBL/GenBank/DDBJ databases">
        <title>Draft genome sequence of Zalerion maritima ATCC 34329, a (micro)plastics degrading marine fungus.</title>
        <authorList>
            <person name="Paco A."/>
            <person name="Goncalves M.F.M."/>
            <person name="Rocha-Santos T.A.P."/>
            <person name="Alves A."/>
        </authorList>
    </citation>
    <scope>NUCLEOTIDE SEQUENCE</scope>
    <source>
        <strain evidence="3">ATCC 34329</strain>
    </source>
</reference>
<accession>A0AAD5RJW9</accession>
<evidence type="ECO:0000256" key="2">
    <source>
        <dbReference type="SAM" id="Phobius"/>
    </source>
</evidence>
<evidence type="ECO:0000313" key="4">
    <source>
        <dbReference type="Proteomes" id="UP001201980"/>
    </source>
</evidence>